<keyword evidence="17" id="KW-1185">Reference proteome</keyword>
<evidence type="ECO:0000313" key="17">
    <source>
        <dbReference type="Proteomes" id="UP000031980"/>
    </source>
</evidence>
<comment type="cofactor">
    <cofactor evidence="10">
        <name>[2Fe-2S] cluster</name>
        <dbReference type="ChEBI" id="CHEBI:190135"/>
    </cofactor>
</comment>
<dbReference type="Pfam" id="PF00175">
    <property type="entry name" value="NAD_binding_1"/>
    <property type="match status" value="1"/>
</dbReference>
<keyword evidence="6 11" id="KW-0274">FAD</keyword>
<dbReference type="InterPro" id="IPR008333">
    <property type="entry name" value="Cbr1-like_FAD-bd_dom"/>
</dbReference>
<reference evidence="14 16" key="2">
    <citation type="submission" date="2014-07" db="EMBL/GenBank/DDBJ databases">
        <title>Porphyromonadaceae bacterium OUH 334697 = ATCC BAA-2682 = DSM 28341 draft genome.</title>
        <authorList>
            <person name="Sydenham T.V."/>
            <person name="Hasman H."/>
            <person name="Justesen U.S."/>
        </authorList>
    </citation>
    <scope>NUCLEOTIDE SEQUENCE [LARGE SCALE GENOMIC DNA]</scope>
    <source>
        <strain evidence="14 16">OUH 334697</strain>
    </source>
</reference>
<dbReference type="GO" id="GO:0050660">
    <property type="term" value="F:flavin adenine dinucleotide binding"/>
    <property type="evidence" value="ECO:0007669"/>
    <property type="project" value="InterPro"/>
</dbReference>
<dbReference type="Gene3D" id="2.40.30.10">
    <property type="entry name" value="Translation factors"/>
    <property type="match status" value="1"/>
</dbReference>
<dbReference type="CDD" id="cd06218">
    <property type="entry name" value="DHOD_e_trans"/>
    <property type="match status" value="1"/>
</dbReference>
<dbReference type="AlphaFoldDB" id="A0A0C3RI71"/>
<evidence type="ECO:0000256" key="7">
    <source>
        <dbReference type="ARBA" id="ARBA00022982"/>
    </source>
</evidence>
<feature type="binding site" evidence="11">
    <location>
        <begin position="52"/>
        <end position="55"/>
    </location>
    <ligand>
        <name>FAD</name>
        <dbReference type="ChEBI" id="CHEBI:57692"/>
    </ligand>
</feature>
<feature type="domain" description="FAD-binding FR-type" evidence="13">
    <location>
        <begin position="2"/>
        <end position="101"/>
    </location>
</feature>
<evidence type="ECO:0000256" key="4">
    <source>
        <dbReference type="ARBA" id="ARBA00022714"/>
    </source>
</evidence>
<dbReference type="InterPro" id="IPR017927">
    <property type="entry name" value="FAD-bd_FR_type"/>
</dbReference>
<comment type="similarity">
    <text evidence="1">Belongs to the PyrK family.</text>
</comment>
<dbReference type="Gene3D" id="3.40.50.80">
    <property type="entry name" value="Nucleotide-binding domain of ferredoxin-NADP reductase (FNR) module"/>
    <property type="match status" value="1"/>
</dbReference>
<keyword evidence="8 12" id="KW-0408">Iron</keyword>
<dbReference type="Pfam" id="PF00970">
    <property type="entry name" value="FAD_binding_6"/>
    <property type="match status" value="1"/>
</dbReference>
<evidence type="ECO:0000256" key="10">
    <source>
        <dbReference type="ARBA" id="ARBA00034078"/>
    </source>
</evidence>
<evidence type="ECO:0000313" key="14">
    <source>
        <dbReference type="EMBL" id="KIO43425.1"/>
    </source>
</evidence>
<evidence type="ECO:0000256" key="8">
    <source>
        <dbReference type="ARBA" id="ARBA00023004"/>
    </source>
</evidence>
<dbReference type="InterPro" id="IPR012165">
    <property type="entry name" value="Cyt_c3_hydrogenase_gsu"/>
</dbReference>
<dbReference type="PANTHER" id="PTHR43513">
    <property type="entry name" value="DIHYDROOROTATE DEHYDROGENASE B (NAD(+)), ELECTRON TRANSFER SUBUNIT"/>
    <property type="match status" value="1"/>
</dbReference>
<dbReference type="Pfam" id="PF10418">
    <property type="entry name" value="DHODB_Fe-S_bind"/>
    <property type="match status" value="1"/>
</dbReference>
<evidence type="ECO:0000256" key="11">
    <source>
        <dbReference type="PIRSR" id="PIRSR006816-1"/>
    </source>
</evidence>
<evidence type="ECO:0000313" key="15">
    <source>
        <dbReference type="EMBL" id="KIO45604.1"/>
    </source>
</evidence>
<feature type="binding site" evidence="11">
    <location>
        <begin position="76"/>
        <end position="77"/>
    </location>
    <ligand>
        <name>FAD</name>
        <dbReference type="ChEBI" id="CHEBI:57692"/>
    </ligand>
</feature>
<dbReference type="PROSITE" id="PS51384">
    <property type="entry name" value="FAD_FR"/>
    <property type="match status" value="1"/>
</dbReference>
<comment type="cofactor">
    <cofactor evidence="11">
        <name>FAD</name>
        <dbReference type="ChEBI" id="CHEBI:57692"/>
    </cofactor>
    <text evidence="11">Binds 1 FAD per subunit.</text>
</comment>
<keyword evidence="3 11" id="KW-0285">Flavoprotein</keyword>
<dbReference type="EMBL" id="JPIT01000031">
    <property type="protein sequence ID" value="KIO43425.1"/>
    <property type="molecule type" value="Genomic_DNA"/>
</dbReference>
<gene>
    <name evidence="15" type="ORF">BA92_03825</name>
    <name evidence="14" type="ORF">IE90_09795</name>
</gene>
<dbReference type="EMBL" id="JPIU01000037">
    <property type="protein sequence ID" value="KIO45604.1"/>
    <property type="molecule type" value="Genomic_DNA"/>
</dbReference>
<dbReference type="OrthoDB" id="9789468at2"/>
<evidence type="ECO:0000256" key="5">
    <source>
        <dbReference type="ARBA" id="ARBA00022723"/>
    </source>
</evidence>
<dbReference type="PRINTS" id="PR00409">
    <property type="entry name" value="PHDIOXRDTASE"/>
</dbReference>
<comment type="caution">
    <text evidence="15">The sequence shown here is derived from an EMBL/GenBank/DDBJ whole genome shotgun (WGS) entry which is preliminary data.</text>
</comment>
<feature type="binding site" evidence="12">
    <location>
        <position position="226"/>
    </location>
    <ligand>
        <name>[2Fe-2S] cluster</name>
        <dbReference type="ChEBI" id="CHEBI:190135"/>
    </ligand>
</feature>
<dbReference type="GO" id="GO:0016491">
    <property type="term" value="F:oxidoreductase activity"/>
    <property type="evidence" value="ECO:0007669"/>
    <property type="project" value="InterPro"/>
</dbReference>
<evidence type="ECO:0000256" key="9">
    <source>
        <dbReference type="ARBA" id="ARBA00023014"/>
    </source>
</evidence>
<keyword evidence="9 12" id="KW-0411">Iron-sulfur</keyword>
<proteinExistence type="inferred from homology"/>
<evidence type="ECO:0000256" key="1">
    <source>
        <dbReference type="ARBA" id="ARBA00006422"/>
    </source>
</evidence>
<dbReference type="RefSeq" id="WP_041503647.1">
    <property type="nucleotide sequence ID" value="NZ_JPIT01000031.1"/>
</dbReference>
<keyword evidence="4 12" id="KW-0001">2Fe-2S</keyword>
<dbReference type="SUPFAM" id="SSF52343">
    <property type="entry name" value="Ferredoxin reductase-like, C-terminal NADP-linked domain"/>
    <property type="match status" value="1"/>
</dbReference>
<feature type="binding site" evidence="12">
    <location>
        <position position="223"/>
    </location>
    <ligand>
        <name>[2Fe-2S] cluster</name>
        <dbReference type="ChEBI" id="CHEBI:190135"/>
    </ligand>
</feature>
<dbReference type="Gene3D" id="2.10.240.10">
    <property type="entry name" value="Dihydroorotate dehydrogenase, electron transfer subunit"/>
    <property type="match status" value="1"/>
</dbReference>
<reference evidence="15 17" key="1">
    <citation type="submission" date="2014-07" db="EMBL/GenBank/DDBJ databases">
        <title>Porphyromonadaceae bacterium OUH 308042 = ATCC BAA-2681 = DSM 28342 draft genome.</title>
        <authorList>
            <person name="Sydenham T.V."/>
            <person name="Hasman H."/>
            <person name="Justensen U.S."/>
        </authorList>
    </citation>
    <scope>NUCLEOTIDE SEQUENCE [LARGE SCALE GENOMIC DNA]</scope>
    <source>
        <strain evidence="15 17">OUH 308042</strain>
    </source>
</reference>
<dbReference type="Proteomes" id="UP000031980">
    <property type="component" value="Unassembled WGS sequence"/>
</dbReference>
<comment type="cofactor">
    <cofactor evidence="12">
        <name>[2Fe-2S] cluster</name>
        <dbReference type="ChEBI" id="CHEBI:190135"/>
    </cofactor>
    <text evidence="12">Binds 1 [2Fe-2S] cluster per subunit.</text>
</comment>
<dbReference type="GO" id="GO:0006221">
    <property type="term" value="P:pyrimidine nucleotide biosynthetic process"/>
    <property type="evidence" value="ECO:0007669"/>
    <property type="project" value="InterPro"/>
</dbReference>
<evidence type="ECO:0000256" key="3">
    <source>
        <dbReference type="ARBA" id="ARBA00022630"/>
    </source>
</evidence>
<dbReference type="InterPro" id="IPR037117">
    <property type="entry name" value="Dihydroorotate_DH_ele_sf"/>
</dbReference>
<dbReference type="GO" id="GO:0046872">
    <property type="term" value="F:metal ion binding"/>
    <property type="evidence" value="ECO:0007669"/>
    <property type="project" value="UniProtKB-KW"/>
</dbReference>
<dbReference type="InterPro" id="IPR050353">
    <property type="entry name" value="PyrK_electron_transfer"/>
</dbReference>
<keyword evidence="2" id="KW-0813">Transport</keyword>
<evidence type="ECO:0000256" key="12">
    <source>
        <dbReference type="PIRSR" id="PIRSR006816-2"/>
    </source>
</evidence>
<name>A0A0C3RI71_9PORP</name>
<feature type="binding site" evidence="12">
    <location>
        <position position="218"/>
    </location>
    <ligand>
        <name>[2Fe-2S] cluster</name>
        <dbReference type="ChEBI" id="CHEBI:190135"/>
    </ligand>
</feature>
<evidence type="ECO:0000259" key="13">
    <source>
        <dbReference type="PROSITE" id="PS51384"/>
    </source>
</evidence>
<dbReference type="InterPro" id="IPR017938">
    <property type="entry name" value="Riboflavin_synthase-like_b-brl"/>
</dbReference>
<dbReference type="SUPFAM" id="SSF63380">
    <property type="entry name" value="Riboflavin synthase domain-like"/>
    <property type="match status" value="1"/>
</dbReference>
<dbReference type="Proteomes" id="UP000031937">
    <property type="component" value="Unassembled WGS sequence"/>
</dbReference>
<accession>A0A0C3RI71</accession>
<organism evidence="15 17">
    <name type="scientific">Sanguibacteroides justesenii</name>
    <dbReference type="NCBI Taxonomy" id="1547597"/>
    <lineage>
        <taxon>Bacteria</taxon>
        <taxon>Pseudomonadati</taxon>
        <taxon>Bacteroidota</taxon>
        <taxon>Bacteroidia</taxon>
        <taxon>Bacteroidales</taxon>
        <taxon>Porphyromonadaceae</taxon>
        <taxon>Sanguibacteroides</taxon>
    </lineage>
</organism>
<dbReference type="GO" id="GO:0051537">
    <property type="term" value="F:2 iron, 2 sulfur cluster binding"/>
    <property type="evidence" value="ECO:0007669"/>
    <property type="project" value="UniProtKB-KW"/>
</dbReference>
<dbReference type="InterPro" id="IPR039261">
    <property type="entry name" value="FNR_nucleotide-bd"/>
</dbReference>
<evidence type="ECO:0000256" key="6">
    <source>
        <dbReference type="ARBA" id="ARBA00022827"/>
    </source>
</evidence>
<dbReference type="PIRSF" id="PIRSF006816">
    <property type="entry name" value="Cyc3_hyd_g"/>
    <property type="match status" value="1"/>
</dbReference>
<keyword evidence="5 12" id="KW-0479">Metal-binding</keyword>
<sequence length="253" mass="27920">MKKIIDFTVKENQLLNQDTVLLVLHSDELPPILPGQFVNVRVDKSPSTLLRRPISVHDVDGEKGLLYLYIKVVGCGTATLGELKPGEKLNIILPLGNSFKIPQDGKCLLIGGGCGVAPMLHLSRVMRSGGMDPVLLIGTRTQKEILRREEFEKYAKVYYTTEDGSYGEKGYPTQHSILKEHFDHIFCCGPEVMMKAVASYANKNNIDCQVSLENTMACGIGACLCCVTETTTGHKCVCTEGPIFNIKDLTWQI</sequence>
<evidence type="ECO:0000256" key="2">
    <source>
        <dbReference type="ARBA" id="ARBA00022448"/>
    </source>
</evidence>
<dbReference type="InterPro" id="IPR001433">
    <property type="entry name" value="OxRdtase_FAD/NAD-bd"/>
</dbReference>
<dbReference type="PANTHER" id="PTHR43513:SF3">
    <property type="entry name" value="DIHYDROOROTATE DEHYDROGENASE B (NAD(+)), ELECTRON TRANSFER SUBUNIT-RELATED"/>
    <property type="match status" value="1"/>
</dbReference>
<evidence type="ECO:0000313" key="16">
    <source>
        <dbReference type="Proteomes" id="UP000031937"/>
    </source>
</evidence>
<feature type="binding site" evidence="12">
    <location>
        <position position="238"/>
    </location>
    <ligand>
        <name>[2Fe-2S] cluster</name>
        <dbReference type="ChEBI" id="CHEBI:190135"/>
    </ligand>
</feature>
<keyword evidence="7" id="KW-0249">Electron transport</keyword>
<protein>
    <submittedName>
        <fullName evidence="15">Diguanylate cyclase</fullName>
    </submittedName>
</protein>
<dbReference type="InterPro" id="IPR019480">
    <property type="entry name" value="Dihydroorotate_DH_Fe-S-bd"/>
</dbReference>